<keyword evidence="3 8" id="KW-0328">Glycosyltransferase</keyword>
<evidence type="ECO:0000256" key="6">
    <source>
        <dbReference type="ARBA" id="ARBA00023034"/>
    </source>
</evidence>
<feature type="transmembrane region" description="Helical" evidence="7">
    <location>
        <begin position="115"/>
        <end position="137"/>
    </location>
</feature>
<dbReference type="EC" id="2.4.2.39" evidence="8"/>
<dbReference type="GO" id="GO:0033843">
    <property type="term" value="F:xyloglucan 6-xylosyltransferase activity"/>
    <property type="evidence" value="ECO:0007669"/>
    <property type="project" value="UniProtKB-EC"/>
</dbReference>
<dbReference type="Proteomes" id="UP000238479">
    <property type="component" value="Chromosome 5"/>
</dbReference>
<organism evidence="8 9">
    <name type="scientific">Rosa chinensis</name>
    <name type="common">China rose</name>
    <dbReference type="NCBI Taxonomy" id="74649"/>
    <lineage>
        <taxon>Eukaryota</taxon>
        <taxon>Viridiplantae</taxon>
        <taxon>Streptophyta</taxon>
        <taxon>Embryophyta</taxon>
        <taxon>Tracheophyta</taxon>
        <taxon>Spermatophyta</taxon>
        <taxon>Magnoliopsida</taxon>
        <taxon>eudicotyledons</taxon>
        <taxon>Gunneridae</taxon>
        <taxon>Pentapetalae</taxon>
        <taxon>rosids</taxon>
        <taxon>fabids</taxon>
        <taxon>Rosales</taxon>
        <taxon>Rosaceae</taxon>
        <taxon>Rosoideae</taxon>
        <taxon>Rosoideae incertae sedis</taxon>
        <taxon>Rosa</taxon>
    </lineage>
</organism>
<comment type="similarity">
    <text evidence="2">Belongs to the glycosyltransferase 34 family.</text>
</comment>
<dbReference type="Gene3D" id="3.90.550.10">
    <property type="entry name" value="Spore Coat Polysaccharide Biosynthesis Protein SpsA, Chain A"/>
    <property type="match status" value="1"/>
</dbReference>
<feature type="transmembrane region" description="Helical" evidence="7">
    <location>
        <begin position="6"/>
        <end position="22"/>
    </location>
</feature>
<dbReference type="GO" id="GO:0005802">
    <property type="term" value="C:trans-Golgi network"/>
    <property type="evidence" value="ECO:0007669"/>
    <property type="project" value="TreeGrafter"/>
</dbReference>
<dbReference type="Pfam" id="PF05637">
    <property type="entry name" value="Glyco_transf_34"/>
    <property type="match status" value="1"/>
</dbReference>
<dbReference type="OMA" id="KWRSKIH"/>
<dbReference type="EMBL" id="PDCK01000043">
    <property type="protein sequence ID" value="PRQ30624.1"/>
    <property type="molecule type" value="Genomic_DNA"/>
</dbReference>
<reference evidence="8 9" key="1">
    <citation type="journal article" date="2018" name="Nat. Genet.">
        <title>The Rosa genome provides new insights in the design of modern roses.</title>
        <authorList>
            <person name="Bendahmane M."/>
        </authorList>
    </citation>
    <scope>NUCLEOTIDE SEQUENCE [LARGE SCALE GENOMIC DNA]</scope>
    <source>
        <strain evidence="9">cv. Old Blush</strain>
    </source>
</reference>
<dbReference type="InterPro" id="IPR029044">
    <property type="entry name" value="Nucleotide-diphossugar_trans"/>
</dbReference>
<evidence type="ECO:0000256" key="3">
    <source>
        <dbReference type="ARBA" id="ARBA00022676"/>
    </source>
</evidence>
<evidence type="ECO:0000313" key="9">
    <source>
        <dbReference type="Proteomes" id="UP000238479"/>
    </source>
</evidence>
<dbReference type="PANTHER" id="PTHR31311">
    <property type="entry name" value="XYLOGLUCAN 6-XYLOSYLTRANSFERASE 5-RELATED-RELATED"/>
    <property type="match status" value="1"/>
</dbReference>
<dbReference type="PANTHER" id="PTHR31311:SF41">
    <property type="entry name" value="PUTATIVE-RELATED"/>
    <property type="match status" value="1"/>
</dbReference>
<evidence type="ECO:0000256" key="5">
    <source>
        <dbReference type="ARBA" id="ARBA00022968"/>
    </source>
</evidence>
<evidence type="ECO:0000256" key="1">
    <source>
        <dbReference type="ARBA" id="ARBA00004323"/>
    </source>
</evidence>
<evidence type="ECO:0000256" key="4">
    <source>
        <dbReference type="ARBA" id="ARBA00022679"/>
    </source>
</evidence>
<comment type="subcellular location">
    <subcellularLocation>
        <location evidence="1">Golgi apparatus membrane</location>
        <topology evidence="1">Single-pass type II membrane protein</topology>
    </subcellularLocation>
</comment>
<dbReference type="Gramene" id="PRQ30624">
    <property type="protein sequence ID" value="PRQ30624"/>
    <property type="gene ID" value="RchiOBHm_Chr5g0026661"/>
</dbReference>
<keyword evidence="5" id="KW-0735">Signal-anchor</keyword>
<dbReference type="STRING" id="74649.A0A2P6Q8Y7"/>
<keyword evidence="4 8" id="KW-0808">Transferase</keyword>
<keyword evidence="6" id="KW-0333">Golgi apparatus</keyword>
<evidence type="ECO:0000256" key="2">
    <source>
        <dbReference type="ARBA" id="ARBA00005664"/>
    </source>
</evidence>
<gene>
    <name evidence="8" type="ORF">RchiOBHm_Chr5g0026661</name>
</gene>
<dbReference type="AlphaFoldDB" id="A0A2P6Q8Y7"/>
<dbReference type="GO" id="GO:0008378">
    <property type="term" value="F:galactosyltransferase activity"/>
    <property type="evidence" value="ECO:0007669"/>
    <property type="project" value="TreeGrafter"/>
</dbReference>
<keyword evidence="7" id="KW-0472">Membrane</keyword>
<proteinExistence type="inferred from homology"/>
<accession>A0A2P6Q8Y7</accession>
<evidence type="ECO:0000313" key="8">
    <source>
        <dbReference type="EMBL" id="PRQ30624.1"/>
    </source>
</evidence>
<keyword evidence="7" id="KW-0812">Transmembrane</keyword>
<sequence>MFLKSIKFQPYPLLSFLFLYGFRQLKKKKKTKVHAYFPARLEPCTLITNKRGFGITAPVSYLLLLPVLKSSTSHRENPKLSITSQLPPSQMGSQEFSLFQTSPHKRSLLHRAPSLIADGFLFVGGAAMALSLVWALISFINPSSTFDTIITYDNTPQGPDLGYDPPEPTFYDDPNLSYSVGEAIKNWDDKRREWLRVHPSFGVGDRIVLVTGSQPSVCKNPVGDHLQLRLFKNKVDYCRFHGCEVFYNNVLLDPKGTGFWAKYPILRAAMVAHPEAEWIYWVDSDAIFTDMEFKVPLEKYKDHNLVVHGWWHMVKQQSWTSVNAGVFLIRNCQWSLEFIDEWASMGPQGPAKEKWGETQKSLLKDKLYPGSDDQSALIYLLLKQRQKWGDKVYLESEYNFQSYWLGVVDGLDNITKGYMEVDREMGKLRRRHAEKVSEFYGEMREQNMKDKGMWRENVRRPFVTHFTGCEPCSGDYNPTYTWEDCWNGMQKALNFADNQVLRRYGFVHPDLLNSSLVTPLPFDFPA</sequence>
<comment type="caution">
    <text evidence="8">The sequence shown here is derived from an EMBL/GenBank/DDBJ whole genome shotgun (WGS) entry which is preliminary data.</text>
</comment>
<dbReference type="GO" id="GO:0000139">
    <property type="term" value="C:Golgi membrane"/>
    <property type="evidence" value="ECO:0007669"/>
    <property type="project" value="UniProtKB-SubCell"/>
</dbReference>
<dbReference type="InterPro" id="IPR008630">
    <property type="entry name" value="Glyco_trans_34"/>
</dbReference>
<name>A0A2P6Q8Y7_ROSCH</name>
<evidence type="ECO:0000256" key="7">
    <source>
        <dbReference type="SAM" id="Phobius"/>
    </source>
</evidence>
<keyword evidence="7" id="KW-1133">Transmembrane helix</keyword>
<protein>
    <submittedName>
        <fullName evidence="8">Putative xyloglucan 6-xylosyltransferase</fullName>
        <ecNumber evidence="8">2.4.2.39</ecNumber>
    </submittedName>
</protein>
<dbReference type="GO" id="GO:0005768">
    <property type="term" value="C:endosome"/>
    <property type="evidence" value="ECO:0007669"/>
    <property type="project" value="TreeGrafter"/>
</dbReference>
<keyword evidence="9" id="KW-1185">Reference proteome</keyword>